<feature type="domain" description="HTH cro/C1-type" evidence="5">
    <location>
        <begin position="5"/>
        <end position="48"/>
    </location>
</feature>
<keyword evidence="1" id="KW-0805">Transcription regulation</keyword>
<dbReference type="PROSITE" id="PS00356">
    <property type="entry name" value="HTH_LACI_1"/>
    <property type="match status" value="1"/>
</dbReference>
<protein>
    <submittedName>
        <fullName evidence="6">Transcriptional regulator, LacI family</fullName>
    </submittedName>
</protein>
<evidence type="ECO:0000256" key="2">
    <source>
        <dbReference type="ARBA" id="ARBA00023125"/>
    </source>
</evidence>
<dbReference type="PROSITE" id="PS50943">
    <property type="entry name" value="HTH_CROC1"/>
    <property type="match status" value="1"/>
</dbReference>
<dbReference type="CDD" id="cd06267">
    <property type="entry name" value="PBP1_LacI_sugar_binding-like"/>
    <property type="match status" value="1"/>
</dbReference>
<dbReference type="STRING" id="630515.SAMN04489812_1427"/>
<sequence>MTVPTLRDVAALAGVSMSTVSRVLNDRGGVTPEKRARIEQALQQLDYVTNVSARSLRGTRTRTYALLVDDLNTAFFSGLAESLTKIALEDGCTLLIVTTQKAYERERRILMEMRARQVDGLFVVAASGDRSGDRARHPAGLPVVYVERFPPGIDADVVTFDYYRAGLEQIDQLWADGHRRIAFLGGTVAEDPGRRRLAAFRDGLRSHGVEPDPDLISTDHLTDQDTWPALEQLRTLADPPTALVVTVAPPLHAALRMAAEHDWPIAIASYETIDTPELTPVRLIITHGDLDELARVAAQTLQGLLADQPVGRTTEHRTVLLDTVVDRYDPT</sequence>
<dbReference type="GO" id="GO:0000976">
    <property type="term" value="F:transcription cis-regulatory region binding"/>
    <property type="evidence" value="ECO:0007669"/>
    <property type="project" value="TreeGrafter"/>
</dbReference>
<name>A0A1H1QXR3_9ACTN</name>
<dbReference type="InterPro" id="IPR000843">
    <property type="entry name" value="HTH_LacI"/>
</dbReference>
<dbReference type="InterPro" id="IPR028082">
    <property type="entry name" value="Peripla_BP_I"/>
</dbReference>
<dbReference type="CDD" id="cd01392">
    <property type="entry name" value="HTH_LacI"/>
    <property type="match status" value="1"/>
</dbReference>
<dbReference type="SUPFAM" id="SSF53822">
    <property type="entry name" value="Periplasmic binding protein-like I"/>
    <property type="match status" value="1"/>
</dbReference>
<keyword evidence="3" id="KW-0804">Transcription</keyword>
<dbReference type="PROSITE" id="PS50932">
    <property type="entry name" value="HTH_LACI_2"/>
    <property type="match status" value="1"/>
</dbReference>
<dbReference type="AlphaFoldDB" id="A0A1H1QXR3"/>
<dbReference type="Gene3D" id="3.40.50.2300">
    <property type="match status" value="2"/>
</dbReference>
<dbReference type="GO" id="GO:0003700">
    <property type="term" value="F:DNA-binding transcription factor activity"/>
    <property type="evidence" value="ECO:0007669"/>
    <property type="project" value="TreeGrafter"/>
</dbReference>
<dbReference type="InterPro" id="IPR001387">
    <property type="entry name" value="Cro/C1-type_HTH"/>
</dbReference>
<evidence type="ECO:0000256" key="3">
    <source>
        <dbReference type="ARBA" id="ARBA00023163"/>
    </source>
</evidence>
<organism evidence="6 7">
    <name type="scientific">Microlunatus soli</name>
    <dbReference type="NCBI Taxonomy" id="630515"/>
    <lineage>
        <taxon>Bacteria</taxon>
        <taxon>Bacillati</taxon>
        <taxon>Actinomycetota</taxon>
        <taxon>Actinomycetes</taxon>
        <taxon>Propionibacteriales</taxon>
        <taxon>Propionibacteriaceae</taxon>
        <taxon>Microlunatus</taxon>
    </lineage>
</organism>
<proteinExistence type="predicted"/>
<dbReference type="PANTHER" id="PTHR30146:SF109">
    <property type="entry name" value="HTH-TYPE TRANSCRIPTIONAL REGULATOR GALS"/>
    <property type="match status" value="1"/>
</dbReference>
<feature type="domain" description="HTH lacI-type" evidence="4">
    <location>
        <begin position="4"/>
        <end position="58"/>
    </location>
</feature>
<dbReference type="InterPro" id="IPR046335">
    <property type="entry name" value="LacI/GalR-like_sensor"/>
</dbReference>
<dbReference type="Pfam" id="PF13377">
    <property type="entry name" value="Peripla_BP_3"/>
    <property type="match status" value="1"/>
</dbReference>
<keyword evidence="2" id="KW-0238">DNA-binding</keyword>
<evidence type="ECO:0000259" key="5">
    <source>
        <dbReference type="PROSITE" id="PS50943"/>
    </source>
</evidence>
<gene>
    <name evidence="6" type="ORF">SAMN04489812_1427</name>
</gene>
<accession>A0A1H1QXR3</accession>
<dbReference type="RefSeq" id="WP_172836089.1">
    <property type="nucleotide sequence ID" value="NZ_LT629772.1"/>
</dbReference>
<dbReference type="InterPro" id="IPR010982">
    <property type="entry name" value="Lambda_DNA-bd_dom_sf"/>
</dbReference>
<evidence type="ECO:0000256" key="1">
    <source>
        <dbReference type="ARBA" id="ARBA00023015"/>
    </source>
</evidence>
<dbReference type="SMART" id="SM00354">
    <property type="entry name" value="HTH_LACI"/>
    <property type="match status" value="1"/>
</dbReference>
<reference evidence="6 7" key="1">
    <citation type="submission" date="2016-10" db="EMBL/GenBank/DDBJ databases">
        <authorList>
            <person name="de Groot N.N."/>
        </authorList>
    </citation>
    <scope>NUCLEOTIDE SEQUENCE [LARGE SCALE GENOMIC DNA]</scope>
    <source>
        <strain evidence="6 7">DSM 21800</strain>
    </source>
</reference>
<dbReference type="PRINTS" id="PR00036">
    <property type="entry name" value="HTHLACI"/>
</dbReference>
<dbReference type="SUPFAM" id="SSF47413">
    <property type="entry name" value="lambda repressor-like DNA-binding domains"/>
    <property type="match status" value="1"/>
</dbReference>
<dbReference type="Proteomes" id="UP000199103">
    <property type="component" value="Chromosome I"/>
</dbReference>
<dbReference type="Pfam" id="PF00356">
    <property type="entry name" value="LacI"/>
    <property type="match status" value="1"/>
</dbReference>
<evidence type="ECO:0000313" key="6">
    <source>
        <dbReference type="EMBL" id="SDS28156.1"/>
    </source>
</evidence>
<dbReference type="EMBL" id="LT629772">
    <property type="protein sequence ID" value="SDS28156.1"/>
    <property type="molecule type" value="Genomic_DNA"/>
</dbReference>
<keyword evidence="7" id="KW-1185">Reference proteome</keyword>
<dbReference type="Gene3D" id="1.10.260.40">
    <property type="entry name" value="lambda repressor-like DNA-binding domains"/>
    <property type="match status" value="1"/>
</dbReference>
<evidence type="ECO:0000259" key="4">
    <source>
        <dbReference type="PROSITE" id="PS50932"/>
    </source>
</evidence>
<dbReference type="PANTHER" id="PTHR30146">
    <property type="entry name" value="LACI-RELATED TRANSCRIPTIONAL REPRESSOR"/>
    <property type="match status" value="1"/>
</dbReference>
<evidence type="ECO:0000313" key="7">
    <source>
        <dbReference type="Proteomes" id="UP000199103"/>
    </source>
</evidence>